<feature type="compositionally biased region" description="Basic and acidic residues" evidence="1">
    <location>
        <begin position="164"/>
        <end position="179"/>
    </location>
</feature>
<dbReference type="EMBL" id="SRRH01001026">
    <property type="protein sequence ID" value="KAG6283567.1"/>
    <property type="molecule type" value="Genomic_DNA"/>
</dbReference>
<feature type="compositionally biased region" description="Basic and acidic residues" evidence="1">
    <location>
        <begin position="30"/>
        <end position="42"/>
    </location>
</feature>
<evidence type="ECO:0000313" key="3">
    <source>
        <dbReference type="Proteomes" id="UP000707071"/>
    </source>
</evidence>
<protein>
    <submittedName>
        <fullName evidence="2">Uncharacterized protein</fullName>
    </submittedName>
</protein>
<feature type="region of interest" description="Disordered" evidence="1">
    <location>
        <begin position="69"/>
        <end position="107"/>
    </location>
</feature>
<gene>
    <name evidence="2" type="ORF">E4U09_000193</name>
</gene>
<feature type="region of interest" description="Disordered" evidence="1">
    <location>
        <begin position="149"/>
        <end position="179"/>
    </location>
</feature>
<sequence length="179" mass="19959">MERSFASSNSTLYISYTRRNTRLKSHPPMPKKDYGESTRISERIGAQPLERSIKHEEVENAALSTSLLQSSPASLKPEAPVTSISLITPAGHGANQPPHDSVANTRDQHVYDRQQKLQNSNDNADGGARVNPPDTSTVLQALLARMDQQEQVVRRKSPSRHPVVKKEARVEETYRPPRS</sequence>
<evidence type="ECO:0000256" key="1">
    <source>
        <dbReference type="SAM" id="MobiDB-lite"/>
    </source>
</evidence>
<proteinExistence type="predicted"/>
<dbReference type="Proteomes" id="UP000707071">
    <property type="component" value="Unassembled WGS sequence"/>
</dbReference>
<keyword evidence="3" id="KW-1185">Reference proteome</keyword>
<comment type="caution">
    <text evidence="2">The sequence shown here is derived from an EMBL/GenBank/DDBJ whole genome shotgun (WGS) entry which is preliminary data.</text>
</comment>
<evidence type="ECO:0000313" key="2">
    <source>
        <dbReference type="EMBL" id="KAG6283567.1"/>
    </source>
</evidence>
<organism evidence="2 3">
    <name type="scientific">Claviceps aff. purpurea</name>
    <dbReference type="NCBI Taxonomy" id="1967640"/>
    <lineage>
        <taxon>Eukaryota</taxon>
        <taxon>Fungi</taxon>
        <taxon>Dikarya</taxon>
        <taxon>Ascomycota</taxon>
        <taxon>Pezizomycotina</taxon>
        <taxon>Sordariomycetes</taxon>
        <taxon>Hypocreomycetidae</taxon>
        <taxon>Hypocreales</taxon>
        <taxon>Clavicipitaceae</taxon>
        <taxon>Claviceps</taxon>
    </lineage>
</organism>
<reference evidence="2 3" key="1">
    <citation type="journal article" date="2020" name="bioRxiv">
        <title>Whole genome comparisons of ergot fungi reveals the divergence and evolution of species within the genus Claviceps are the result of varying mechanisms driving genome evolution and host range expansion.</title>
        <authorList>
            <person name="Wyka S.A."/>
            <person name="Mondo S.J."/>
            <person name="Liu M."/>
            <person name="Dettman J."/>
            <person name="Nalam V."/>
            <person name="Broders K.D."/>
        </authorList>
    </citation>
    <scope>NUCLEOTIDE SEQUENCE [LARGE SCALE GENOMIC DNA]</scope>
    <source>
        <strain evidence="2 3">Clav52</strain>
    </source>
</reference>
<accession>A0A9P7QB04</accession>
<feature type="region of interest" description="Disordered" evidence="1">
    <location>
        <begin position="16"/>
        <end position="53"/>
    </location>
</feature>
<feature type="compositionally biased region" description="Basic residues" evidence="1">
    <location>
        <begin position="154"/>
        <end position="163"/>
    </location>
</feature>
<feature type="region of interest" description="Disordered" evidence="1">
    <location>
        <begin position="118"/>
        <end position="137"/>
    </location>
</feature>
<name>A0A9P7QB04_9HYPO</name>
<dbReference type="AlphaFoldDB" id="A0A9P7QB04"/>